<feature type="transmembrane region" description="Helical" evidence="6">
    <location>
        <begin position="145"/>
        <end position="162"/>
    </location>
</feature>
<dbReference type="Pfam" id="PF00001">
    <property type="entry name" value="7tm_1"/>
    <property type="match status" value="1"/>
</dbReference>
<evidence type="ECO:0000259" key="7">
    <source>
        <dbReference type="PROSITE" id="PS50262"/>
    </source>
</evidence>
<evidence type="ECO:0000256" key="1">
    <source>
        <dbReference type="ARBA" id="ARBA00004370"/>
    </source>
</evidence>
<dbReference type="Proteomes" id="UP001458880">
    <property type="component" value="Unassembled WGS sequence"/>
</dbReference>
<evidence type="ECO:0000256" key="4">
    <source>
        <dbReference type="ARBA" id="ARBA00022989"/>
    </source>
</evidence>
<dbReference type="SUPFAM" id="SSF81321">
    <property type="entry name" value="Family A G protein-coupled receptor-like"/>
    <property type="match status" value="1"/>
</dbReference>
<dbReference type="InterPro" id="IPR000276">
    <property type="entry name" value="GPCR_Rhodpsn"/>
</dbReference>
<gene>
    <name evidence="8" type="ORF">QE152_g35984</name>
</gene>
<dbReference type="EMBL" id="JASPKY010000621">
    <property type="protein sequence ID" value="KAK9687817.1"/>
    <property type="molecule type" value="Genomic_DNA"/>
</dbReference>
<evidence type="ECO:0000256" key="2">
    <source>
        <dbReference type="ARBA" id="ARBA00010663"/>
    </source>
</evidence>
<organism evidence="8 9">
    <name type="scientific">Popillia japonica</name>
    <name type="common">Japanese beetle</name>
    <dbReference type="NCBI Taxonomy" id="7064"/>
    <lineage>
        <taxon>Eukaryota</taxon>
        <taxon>Metazoa</taxon>
        <taxon>Ecdysozoa</taxon>
        <taxon>Arthropoda</taxon>
        <taxon>Hexapoda</taxon>
        <taxon>Insecta</taxon>
        <taxon>Pterygota</taxon>
        <taxon>Neoptera</taxon>
        <taxon>Endopterygota</taxon>
        <taxon>Coleoptera</taxon>
        <taxon>Polyphaga</taxon>
        <taxon>Scarabaeiformia</taxon>
        <taxon>Scarabaeidae</taxon>
        <taxon>Rutelinae</taxon>
        <taxon>Popillia</taxon>
    </lineage>
</organism>
<keyword evidence="4 6" id="KW-1133">Transmembrane helix</keyword>
<keyword evidence="5 6" id="KW-0472">Membrane</keyword>
<protein>
    <submittedName>
        <fullName evidence="8">7 transmembrane receptor (Rhodopsin family)</fullName>
    </submittedName>
</protein>
<dbReference type="PROSITE" id="PS50262">
    <property type="entry name" value="G_PROTEIN_RECEP_F1_2"/>
    <property type="match status" value="1"/>
</dbReference>
<comment type="subcellular location">
    <subcellularLocation>
        <location evidence="1">Membrane</location>
    </subcellularLocation>
</comment>
<dbReference type="GO" id="GO:0004930">
    <property type="term" value="F:G protein-coupled receptor activity"/>
    <property type="evidence" value="ECO:0007669"/>
    <property type="project" value="InterPro"/>
</dbReference>
<keyword evidence="3 6" id="KW-0812">Transmembrane</keyword>
<reference evidence="8 9" key="1">
    <citation type="journal article" date="2024" name="BMC Genomics">
        <title>De novo assembly and annotation of Popillia japonica's genome with initial clues to its potential as an invasive pest.</title>
        <authorList>
            <person name="Cucini C."/>
            <person name="Boschi S."/>
            <person name="Funari R."/>
            <person name="Cardaioli E."/>
            <person name="Iannotti N."/>
            <person name="Marturano G."/>
            <person name="Paoli F."/>
            <person name="Bruttini M."/>
            <person name="Carapelli A."/>
            <person name="Frati F."/>
            <person name="Nardi F."/>
        </authorList>
    </citation>
    <scope>NUCLEOTIDE SEQUENCE [LARGE SCALE GENOMIC DNA]</scope>
    <source>
        <strain evidence="8">DMR45628</strain>
    </source>
</reference>
<evidence type="ECO:0000313" key="8">
    <source>
        <dbReference type="EMBL" id="KAK9687817.1"/>
    </source>
</evidence>
<evidence type="ECO:0000313" key="9">
    <source>
        <dbReference type="Proteomes" id="UP001458880"/>
    </source>
</evidence>
<dbReference type="InterPro" id="IPR017452">
    <property type="entry name" value="GPCR_Rhodpsn_7TM"/>
</dbReference>
<feature type="domain" description="G-protein coupled receptors family 1 profile" evidence="7">
    <location>
        <begin position="97"/>
        <end position="188"/>
    </location>
</feature>
<keyword evidence="8" id="KW-0675">Receptor</keyword>
<evidence type="ECO:0000256" key="5">
    <source>
        <dbReference type="ARBA" id="ARBA00023136"/>
    </source>
</evidence>
<dbReference type="Gene3D" id="1.20.1070.10">
    <property type="entry name" value="Rhodopsin 7-helix transmembrane proteins"/>
    <property type="match status" value="1"/>
</dbReference>
<comment type="similarity">
    <text evidence="2">Belongs to the G-protein coupled receptor 1 family.</text>
</comment>
<accession>A0AAW1IEL2</accession>
<feature type="transmembrane region" description="Helical" evidence="6">
    <location>
        <begin position="108"/>
        <end position="125"/>
    </location>
</feature>
<evidence type="ECO:0000256" key="6">
    <source>
        <dbReference type="SAM" id="Phobius"/>
    </source>
</evidence>
<keyword evidence="9" id="KW-1185">Reference proteome</keyword>
<evidence type="ECO:0000256" key="3">
    <source>
        <dbReference type="ARBA" id="ARBA00022692"/>
    </source>
</evidence>
<dbReference type="AlphaFoldDB" id="A0AAW1IEL2"/>
<comment type="caution">
    <text evidence="8">The sequence shown here is derived from an EMBL/GenBank/DDBJ whole genome shotgun (WGS) entry which is preliminary data.</text>
</comment>
<name>A0AAW1IEL2_POPJA</name>
<dbReference type="GO" id="GO:0016020">
    <property type="term" value="C:membrane"/>
    <property type="evidence" value="ECO:0007669"/>
    <property type="project" value="UniProtKB-SubCell"/>
</dbReference>
<feature type="transmembrane region" description="Helical" evidence="6">
    <location>
        <begin position="73"/>
        <end position="96"/>
    </location>
</feature>
<proteinExistence type="inferred from homology"/>
<sequence length="188" mass="21852">MQTGLRKFYVETKVTSLGYRLTTAKKPKNWCNIARISVNNGQEAEELVAATMGAVTRACEKIARKRPRHRKRLVYWSLIAFVFQVGTHPNVTWYQQCITYRTLPTHEIQVLYSVFGVITITKLSVRDKMRRSSLGFLGKAKVRTLKMTISIVLVFFICWTPYNVIMAMQPIRLAHEREKKGVNYYLKM</sequence>